<keyword evidence="1" id="KW-0472">Membrane</keyword>
<dbReference type="Proteomes" id="UP001054945">
    <property type="component" value="Unassembled WGS sequence"/>
</dbReference>
<keyword evidence="1" id="KW-0812">Transmembrane</keyword>
<evidence type="ECO:0000313" key="2">
    <source>
        <dbReference type="EMBL" id="GIX99984.1"/>
    </source>
</evidence>
<reference evidence="2 3" key="1">
    <citation type="submission" date="2021-06" db="EMBL/GenBank/DDBJ databases">
        <title>Caerostris extrusa draft genome.</title>
        <authorList>
            <person name="Kono N."/>
            <person name="Arakawa K."/>
        </authorList>
    </citation>
    <scope>NUCLEOTIDE SEQUENCE [LARGE SCALE GENOMIC DNA]</scope>
</reference>
<protein>
    <submittedName>
        <fullName evidence="2">Uncharacterized protein</fullName>
    </submittedName>
</protein>
<keyword evidence="1" id="KW-1133">Transmembrane helix</keyword>
<dbReference type="AlphaFoldDB" id="A0AAV4PS86"/>
<dbReference type="EMBL" id="BPLR01005122">
    <property type="protein sequence ID" value="GIX99984.1"/>
    <property type="molecule type" value="Genomic_DNA"/>
</dbReference>
<sequence>MSEHSNLLEVKKRGSFATWMARAHFTCIVITPLPVRIHSKIVVSSTHYWTKNKIICLLVAEQTARGQNGTSAEDALRIGDILLPACCSTSFFFLFFFLFLICDEAASTGVCSCHFNKKGVFRNNWRAF</sequence>
<evidence type="ECO:0000256" key="1">
    <source>
        <dbReference type="SAM" id="Phobius"/>
    </source>
</evidence>
<comment type="caution">
    <text evidence="2">The sequence shown here is derived from an EMBL/GenBank/DDBJ whole genome shotgun (WGS) entry which is preliminary data.</text>
</comment>
<feature type="transmembrane region" description="Helical" evidence="1">
    <location>
        <begin position="81"/>
        <end position="101"/>
    </location>
</feature>
<gene>
    <name evidence="2" type="ORF">CEXT_688781</name>
</gene>
<evidence type="ECO:0000313" key="3">
    <source>
        <dbReference type="Proteomes" id="UP001054945"/>
    </source>
</evidence>
<proteinExistence type="predicted"/>
<organism evidence="2 3">
    <name type="scientific">Caerostris extrusa</name>
    <name type="common">Bark spider</name>
    <name type="synonym">Caerostris bankana</name>
    <dbReference type="NCBI Taxonomy" id="172846"/>
    <lineage>
        <taxon>Eukaryota</taxon>
        <taxon>Metazoa</taxon>
        <taxon>Ecdysozoa</taxon>
        <taxon>Arthropoda</taxon>
        <taxon>Chelicerata</taxon>
        <taxon>Arachnida</taxon>
        <taxon>Araneae</taxon>
        <taxon>Araneomorphae</taxon>
        <taxon>Entelegynae</taxon>
        <taxon>Araneoidea</taxon>
        <taxon>Araneidae</taxon>
        <taxon>Caerostris</taxon>
    </lineage>
</organism>
<name>A0AAV4PS86_CAEEX</name>
<accession>A0AAV4PS86</accession>
<keyword evidence="3" id="KW-1185">Reference proteome</keyword>